<dbReference type="AlphaFoldDB" id="A0A150WCC5"/>
<protein>
    <submittedName>
        <fullName evidence="4">Transcriptional regulator PhoB-like protein</fullName>
    </submittedName>
</protein>
<evidence type="ECO:0000259" key="3">
    <source>
        <dbReference type="PROSITE" id="PS50110"/>
    </source>
</evidence>
<dbReference type="PANTHER" id="PTHR44591:SF3">
    <property type="entry name" value="RESPONSE REGULATORY DOMAIN-CONTAINING PROTEIN"/>
    <property type="match status" value="1"/>
</dbReference>
<dbReference type="OrthoDB" id="5293782at2"/>
<evidence type="ECO:0000313" key="4">
    <source>
        <dbReference type="EMBL" id="KYG60530.1"/>
    </source>
</evidence>
<dbReference type="InterPro" id="IPR011006">
    <property type="entry name" value="CheY-like_superfamily"/>
</dbReference>
<dbReference type="Proteomes" id="UP000075799">
    <property type="component" value="Unassembled WGS sequence"/>
</dbReference>
<dbReference type="Proteomes" id="UP000075391">
    <property type="component" value="Unassembled WGS sequence"/>
</dbReference>
<dbReference type="SUPFAM" id="SSF52172">
    <property type="entry name" value="CheY-like"/>
    <property type="match status" value="1"/>
</dbReference>
<dbReference type="InterPro" id="IPR050595">
    <property type="entry name" value="Bact_response_regulator"/>
</dbReference>
<sequence>MKDKRINTKDLVDKIEKMTKARIASQDVVSLDQFREAKKKLDPKVILVIEDDETMRLAMKRILETEGYVTKLAADATELSTALDDHPVDLILMDVGLPWVNGFELAQLLKDHRDLKKIPLVFVSGKATEDDMKKAFEIGADDYIKKPFDVEKLKKTVQTLLKLNE</sequence>
<dbReference type="InterPro" id="IPR001789">
    <property type="entry name" value="Sig_transdc_resp-reg_receiver"/>
</dbReference>
<dbReference type="RefSeq" id="WP_063206170.1">
    <property type="nucleotide sequence ID" value="NZ_CP168967.1"/>
</dbReference>
<reference evidence="6 7" key="1">
    <citation type="submission" date="2016-03" db="EMBL/GenBank/DDBJ databases">
        <authorList>
            <person name="Ploux O."/>
        </authorList>
    </citation>
    <scope>NUCLEOTIDE SEQUENCE [LARGE SCALE GENOMIC DNA]</scope>
    <source>
        <strain evidence="4 6">BER2</strain>
        <strain evidence="5 7">EC13</strain>
    </source>
</reference>
<dbReference type="EMBL" id="LUKF01000019">
    <property type="protein sequence ID" value="KYG60530.1"/>
    <property type="molecule type" value="Genomic_DNA"/>
</dbReference>
<feature type="modified residue" description="4-aspartylphosphate" evidence="2">
    <location>
        <position position="94"/>
    </location>
</feature>
<accession>A0A150WCC5</accession>
<dbReference type="GO" id="GO:0000160">
    <property type="term" value="P:phosphorelay signal transduction system"/>
    <property type="evidence" value="ECO:0007669"/>
    <property type="project" value="InterPro"/>
</dbReference>
<evidence type="ECO:0000256" key="2">
    <source>
        <dbReference type="PROSITE-ProRule" id="PRU00169"/>
    </source>
</evidence>
<dbReference type="PROSITE" id="PS50110">
    <property type="entry name" value="RESPONSE_REGULATORY"/>
    <property type="match status" value="1"/>
</dbReference>
<keyword evidence="1 2" id="KW-0597">Phosphoprotein</keyword>
<evidence type="ECO:0000256" key="1">
    <source>
        <dbReference type="ARBA" id="ARBA00022553"/>
    </source>
</evidence>
<comment type="caution">
    <text evidence="4">The sequence shown here is derived from an EMBL/GenBank/DDBJ whole genome shotgun (WGS) entry which is preliminary data.</text>
</comment>
<organism evidence="4 6">
    <name type="scientific">Bdellovibrio bacteriovorus</name>
    <dbReference type="NCBI Taxonomy" id="959"/>
    <lineage>
        <taxon>Bacteria</taxon>
        <taxon>Pseudomonadati</taxon>
        <taxon>Bdellovibrionota</taxon>
        <taxon>Bdellovibrionia</taxon>
        <taxon>Bdellovibrionales</taxon>
        <taxon>Pseudobdellovibrionaceae</taxon>
        <taxon>Bdellovibrio</taxon>
    </lineage>
</organism>
<dbReference type="PANTHER" id="PTHR44591">
    <property type="entry name" value="STRESS RESPONSE REGULATOR PROTEIN 1"/>
    <property type="match status" value="1"/>
</dbReference>
<name>A0A150WCC5_BDEBC</name>
<dbReference type="CDD" id="cd00156">
    <property type="entry name" value="REC"/>
    <property type="match status" value="1"/>
</dbReference>
<dbReference type="EMBL" id="LUKD01000001">
    <property type="protein sequence ID" value="KYG69273.1"/>
    <property type="molecule type" value="Genomic_DNA"/>
</dbReference>
<evidence type="ECO:0000313" key="6">
    <source>
        <dbReference type="Proteomes" id="UP000075391"/>
    </source>
</evidence>
<gene>
    <name evidence="4" type="ORF">AZI85_10965</name>
    <name evidence="5" type="ORF">AZI87_08715</name>
</gene>
<dbReference type="Pfam" id="PF00072">
    <property type="entry name" value="Response_reg"/>
    <property type="match status" value="1"/>
</dbReference>
<proteinExistence type="predicted"/>
<evidence type="ECO:0000313" key="7">
    <source>
        <dbReference type="Proteomes" id="UP000075799"/>
    </source>
</evidence>
<dbReference type="Gene3D" id="3.40.50.2300">
    <property type="match status" value="1"/>
</dbReference>
<dbReference type="SMART" id="SM00448">
    <property type="entry name" value="REC"/>
    <property type="match status" value="1"/>
</dbReference>
<evidence type="ECO:0000313" key="5">
    <source>
        <dbReference type="EMBL" id="KYG69273.1"/>
    </source>
</evidence>
<feature type="domain" description="Response regulatory" evidence="3">
    <location>
        <begin position="45"/>
        <end position="161"/>
    </location>
</feature>